<comment type="caution">
    <text evidence="2">The sequence shown here is derived from an EMBL/GenBank/DDBJ whole genome shotgun (WGS) entry which is preliminary data.</text>
</comment>
<sequence>MSTIENPTPPPRSVPRELIAFTARASGEPT</sequence>
<proteinExistence type="predicted"/>
<gene>
    <name evidence="2" type="ORF">HNR07_001547</name>
</gene>
<dbReference type="Proteomes" id="UP000579647">
    <property type="component" value="Unassembled WGS sequence"/>
</dbReference>
<keyword evidence="3" id="KW-1185">Reference proteome</keyword>
<protein>
    <submittedName>
        <fullName evidence="2">Uncharacterized protein</fullName>
    </submittedName>
</protein>
<accession>A0A840W0S4</accession>
<dbReference type="EMBL" id="JACHDO010000001">
    <property type="protein sequence ID" value="MBB5490410.1"/>
    <property type="molecule type" value="Genomic_DNA"/>
</dbReference>
<evidence type="ECO:0000256" key="1">
    <source>
        <dbReference type="SAM" id="MobiDB-lite"/>
    </source>
</evidence>
<reference evidence="2 3" key="1">
    <citation type="submission" date="2020-08" db="EMBL/GenBank/DDBJ databases">
        <title>Sequencing the genomes of 1000 actinobacteria strains.</title>
        <authorList>
            <person name="Klenk H.-P."/>
        </authorList>
    </citation>
    <scope>NUCLEOTIDE SEQUENCE [LARGE SCALE GENOMIC DNA]</scope>
    <source>
        <strain evidence="2 3">DSM 44598</strain>
    </source>
</reference>
<organism evidence="2 3">
    <name type="scientific">Nocardiopsis metallicus</name>
    <dbReference type="NCBI Taxonomy" id="179819"/>
    <lineage>
        <taxon>Bacteria</taxon>
        <taxon>Bacillati</taxon>
        <taxon>Actinomycetota</taxon>
        <taxon>Actinomycetes</taxon>
        <taxon>Streptosporangiales</taxon>
        <taxon>Nocardiopsidaceae</taxon>
        <taxon>Nocardiopsis</taxon>
    </lineage>
</organism>
<evidence type="ECO:0000313" key="2">
    <source>
        <dbReference type="EMBL" id="MBB5490410.1"/>
    </source>
</evidence>
<dbReference type="AlphaFoldDB" id="A0A840W0S4"/>
<name>A0A840W0S4_9ACTN</name>
<evidence type="ECO:0000313" key="3">
    <source>
        <dbReference type="Proteomes" id="UP000579647"/>
    </source>
</evidence>
<feature type="region of interest" description="Disordered" evidence="1">
    <location>
        <begin position="1"/>
        <end position="30"/>
    </location>
</feature>